<dbReference type="SMART" id="SM00062">
    <property type="entry name" value="PBPb"/>
    <property type="match status" value="1"/>
</dbReference>
<feature type="compositionally biased region" description="Basic residues" evidence="2">
    <location>
        <begin position="269"/>
        <end position="279"/>
    </location>
</feature>
<accession>A0ABU0ZTM2</accession>
<dbReference type="Proteomes" id="UP001230908">
    <property type="component" value="Unassembled WGS sequence"/>
</dbReference>
<organism evidence="4 5">
    <name type="scientific">Phytohabitans maris</name>
    <dbReference type="NCBI Taxonomy" id="3071409"/>
    <lineage>
        <taxon>Bacteria</taxon>
        <taxon>Bacillati</taxon>
        <taxon>Actinomycetota</taxon>
        <taxon>Actinomycetes</taxon>
        <taxon>Micromonosporales</taxon>
        <taxon>Micromonosporaceae</taxon>
    </lineage>
</organism>
<dbReference type="EMBL" id="JAVHUY010000043">
    <property type="protein sequence ID" value="MDQ7909545.1"/>
    <property type="molecule type" value="Genomic_DNA"/>
</dbReference>
<dbReference type="RefSeq" id="WP_308716803.1">
    <property type="nucleotide sequence ID" value="NZ_JAVHUY010000043.1"/>
</dbReference>
<reference evidence="4 5" key="1">
    <citation type="submission" date="2023-08" db="EMBL/GenBank/DDBJ databases">
        <title>Phytohabitans sansha sp. nov., isolated from marine sediment.</title>
        <authorList>
            <person name="Zhao Y."/>
            <person name="Yi K."/>
        </authorList>
    </citation>
    <scope>NUCLEOTIDE SEQUENCE [LARGE SCALE GENOMIC DNA]</scope>
    <source>
        <strain evidence="4 5">ZYX-F-186</strain>
    </source>
</reference>
<dbReference type="SUPFAM" id="SSF53850">
    <property type="entry name" value="Periplasmic binding protein-like II"/>
    <property type="match status" value="1"/>
</dbReference>
<evidence type="ECO:0000256" key="2">
    <source>
        <dbReference type="SAM" id="MobiDB-lite"/>
    </source>
</evidence>
<dbReference type="PANTHER" id="PTHR35936">
    <property type="entry name" value="MEMBRANE-BOUND LYTIC MUREIN TRANSGLYCOSYLASE F"/>
    <property type="match status" value="1"/>
</dbReference>
<keyword evidence="1" id="KW-0732">Signal</keyword>
<keyword evidence="5" id="KW-1185">Reference proteome</keyword>
<evidence type="ECO:0000313" key="4">
    <source>
        <dbReference type="EMBL" id="MDQ7909545.1"/>
    </source>
</evidence>
<dbReference type="Pfam" id="PF00497">
    <property type="entry name" value="SBP_bac_3"/>
    <property type="match status" value="1"/>
</dbReference>
<dbReference type="InterPro" id="IPR001638">
    <property type="entry name" value="Solute-binding_3/MltF_N"/>
</dbReference>
<dbReference type="PANTHER" id="PTHR35936:SF17">
    <property type="entry name" value="ARGININE-BINDING EXTRACELLULAR PROTEIN ARTP"/>
    <property type="match status" value="1"/>
</dbReference>
<protein>
    <submittedName>
        <fullName evidence="4">ABC transporter substrate-binding protein</fullName>
    </submittedName>
</protein>
<feature type="domain" description="Solute-binding protein family 3/N-terminal" evidence="3">
    <location>
        <begin position="5"/>
        <end position="238"/>
    </location>
</feature>
<proteinExistence type="predicted"/>
<name>A0ABU0ZTM2_9ACTN</name>
<comment type="caution">
    <text evidence="4">The sequence shown here is derived from an EMBL/GenBank/DDBJ whole genome shotgun (WGS) entry which is preliminary data.</text>
</comment>
<dbReference type="CDD" id="cd01004">
    <property type="entry name" value="PBP2_MidA_like"/>
    <property type="match status" value="1"/>
</dbReference>
<evidence type="ECO:0000259" key="3">
    <source>
        <dbReference type="SMART" id="SM00062"/>
    </source>
</evidence>
<sequence length="303" mass="32501">MSAGKLVVGVNPDGAPPLAFLATDDRTLIGSEVDIAQLVADVLGLELVLENTSWENLFLATRSGKYQVGFSNITVTEERKDIYDFATYRVDQLAWEVSKDSKITKISGPADIAGLKLSVSSGTNQEKILLAWDEENKKAGRPAATVSYFESTDYQLALRSGRTDAHFGPNPTVAYHVAVAGETKIVGTYSGGGATVEGRIAAMTVKGSGLVQPVADALNAVIKDGKFAQVLQRWGLANEAVPESLVNPRDCPARTSEHPPSALVEGRRPSRAHRPACSRHRGDQELLSSRRSGALICRCARRA</sequence>
<feature type="region of interest" description="Disordered" evidence="2">
    <location>
        <begin position="247"/>
        <end position="285"/>
    </location>
</feature>
<gene>
    <name evidence="4" type="ORF">RB614_34000</name>
</gene>
<evidence type="ECO:0000256" key="1">
    <source>
        <dbReference type="ARBA" id="ARBA00022729"/>
    </source>
</evidence>
<evidence type="ECO:0000313" key="5">
    <source>
        <dbReference type="Proteomes" id="UP001230908"/>
    </source>
</evidence>
<dbReference type="Gene3D" id="3.40.190.10">
    <property type="entry name" value="Periplasmic binding protein-like II"/>
    <property type="match status" value="2"/>
</dbReference>